<name>A0A9N9G8W9_9GLOM</name>
<evidence type="ECO:0000256" key="1">
    <source>
        <dbReference type="SAM" id="MobiDB-lite"/>
    </source>
</evidence>
<keyword evidence="3" id="KW-1185">Reference proteome</keyword>
<accession>A0A9N9G8W9</accession>
<dbReference type="AlphaFoldDB" id="A0A9N9G8W9"/>
<proteinExistence type="predicted"/>
<feature type="non-terminal residue" evidence="2">
    <location>
        <position position="564"/>
    </location>
</feature>
<organism evidence="2 3">
    <name type="scientific">Cetraspora pellucida</name>
    <dbReference type="NCBI Taxonomy" id="1433469"/>
    <lineage>
        <taxon>Eukaryota</taxon>
        <taxon>Fungi</taxon>
        <taxon>Fungi incertae sedis</taxon>
        <taxon>Mucoromycota</taxon>
        <taxon>Glomeromycotina</taxon>
        <taxon>Glomeromycetes</taxon>
        <taxon>Diversisporales</taxon>
        <taxon>Gigasporaceae</taxon>
        <taxon>Cetraspora</taxon>
    </lineage>
</organism>
<dbReference type="EMBL" id="CAJVQA010004029">
    <property type="protein sequence ID" value="CAG8589648.1"/>
    <property type="molecule type" value="Genomic_DNA"/>
</dbReference>
<feature type="compositionally biased region" description="Basic and acidic residues" evidence="1">
    <location>
        <begin position="215"/>
        <end position="229"/>
    </location>
</feature>
<evidence type="ECO:0000313" key="2">
    <source>
        <dbReference type="EMBL" id="CAG8589648.1"/>
    </source>
</evidence>
<evidence type="ECO:0000313" key="3">
    <source>
        <dbReference type="Proteomes" id="UP000789759"/>
    </source>
</evidence>
<dbReference type="OrthoDB" id="2444298at2759"/>
<sequence length="564" mass="64853">MSGKWCAYFNETDPKEYRFLGFYEYRAKQADFTFSFQKESYKLQMDLDNLMKDGPEESKKTASQLKTIFMEKNEPSTTTVDNGMLSTLWSECPLYLLFGHRNNFRDVNAFWNKIELNGRLQDQLQTAAFEATNSFISISKKTFATTMGNVRSAIENVNDTLSITGAGDTKKRPTEERFPVITPPNLHDHISLNGYNEESAEVADTSTEASLKTSDQTKSDLEITKSQDNDDKEEDIDPSLDAQEQSPKRRKTANGLFHVISDDTTVEFNLPEDIKEYVKELLTGDVENAFFKVEKPLNYDACPLLLWTREVCRHFLLYYRYGGLQQEGGEKTWSTQTVYRILDLFLIFFGNTISGIAFGEILNEAHNDRAYNINYTQKPAKSGHANKNDAVLYQDKDATVLYEQSYGPTEFVLSHKLDDFVKLARNGVDDLNYHFTNNENCTVTTAKKLKSVGIHGYKYLISVYLTDMIRIKTYRIYEIFSFKIPTSYSERWELLNIVRFGVLLEKLLTERRNIKTEISMENALKTDVTRCVRDWIKIPDNTPPRIQTQTKILDNTPPTLGFVG</sequence>
<protein>
    <submittedName>
        <fullName evidence="2">13888_t:CDS:1</fullName>
    </submittedName>
</protein>
<reference evidence="2" key="1">
    <citation type="submission" date="2021-06" db="EMBL/GenBank/DDBJ databases">
        <authorList>
            <person name="Kallberg Y."/>
            <person name="Tangrot J."/>
            <person name="Rosling A."/>
        </authorList>
    </citation>
    <scope>NUCLEOTIDE SEQUENCE</scope>
    <source>
        <strain evidence="2">FL966</strain>
    </source>
</reference>
<feature type="compositionally biased region" description="Polar residues" evidence="1">
    <location>
        <begin position="204"/>
        <end position="214"/>
    </location>
</feature>
<feature type="region of interest" description="Disordered" evidence="1">
    <location>
        <begin position="164"/>
        <end position="254"/>
    </location>
</feature>
<gene>
    <name evidence="2" type="ORF">CPELLU_LOCUS6471</name>
</gene>
<comment type="caution">
    <text evidence="2">The sequence shown here is derived from an EMBL/GenBank/DDBJ whole genome shotgun (WGS) entry which is preliminary data.</text>
</comment>
<feature type="compositionally biased region" description="Basic and acidic residues" evidence="1">
    <location>
        <begin position="168"/>
        <end position="178"/>
    </location>
</feature>
<dbReference type="Proteomes" id="UP000789759">
    <property type="component" value="Unassembled WGS sequence"/>
</dbReference>